<feature type="transmembrane region" description="Helical" evidence="11">
    <location>
        <begin position="128"/>
        <end position="149"/>
    </location>
</feature>
<evidence type="ECO:0000256" key="7">
    <source>
        <dbReference type="ARBA" id="ARBA00023008"/>
    </source>
</evidence>
<keyword evidence="8 11" id="KW-0472">Membrane</keyword>
<keyword evidence="4" id="KW-0187">Copper transport</keyword>
<dbReference type="InterPro" id="IPR023214">
    <property type="entry name" value="HAD_sf"/>
</dbReference>
<evidence type="ECO:0000256" key="11">
    <source>
        <dbReference type="SAM" id="Phobius"/>
    </source>
</evidence>
<feature type="transmembrane region" description="Helical" evidence="11">
    <location>
        <begin position="623"/>
        <end position="641"/>
    </location>
</feature>
<feature type="transmembrane region" description="Helical" evidence="11">
    <location>
        <begin position="62"/>
        <end position="80"/>
    </location>
</feature>
<dbReference type="InterPro" id="IPR023299">
    <property type="entry name" value="ATPase_P-typ_cyto_dom_N"/>
</dbReference>
<keyword evidence="4" id="KW-0406">Ion transport</keyword>
<evidence type="ECO:0000256" key="6">
    <source>
        <dbReference type="ARBA" id="ARBA00022989"/>
    </source>
</evidence>
<keyword evidence="13" id="KW-1185">Reference proteome</keyword>
<feature type="transmembrane region" description="Helical" evidence="11">
    <location>
        <begin position="285"/>
        <end position="308"/>
    </location>
</feature>
<keyword evidence="3 11" id="KW-0812">Transmembrane</keyword>
<dbReference type="EMBL" id="JARVLH010000002">
    <property type="protein sequence ID" value="MEX5284552.1"/>
    <property type="molecule type" value="Genomic_DNA"/>
</dbReference>
<evidence type="ECO:0000313" key="12">
    <source>
        <dbReference type="EMBL" id="MEX5284552.1"/>
    </source>
</evidence>
<sequence length="658" mass="71158">MEEKTGEARAAAREKRLQEKKALGASLQIVLLLTLLEFAFSPGLLIAGYFNIELGPLTPRSMPLPFAGAELALALAMLLASKNVLENGLRRLLRAPSADSLVLVSALSAVAASLLLMAKMYLEDVNLFHQLLFTPLGILLTFTLGGKYLEARLATREPRPLEKEGAEPQGTEEMRLEQEAARQKREEEAQRQKESEARYQELEALRAEERRRADAEARKERGEPPLDEENDEPTQKIDASEKKAAPAASAPLLAVTNNAALRFLVFGFLLAIAGAAFWQSMELDILSLAALFFATLFLACPAALFFAAPLTLPSALRKCRAQKIIISDAGIFDTLTHVSAIAITKSGGITEGRPFLATIVGEGLSDGALLGLAASIENGLPHPLARVLVSTAMSRGARFARVSAANSIPGQGVEALSYGRPVRIGKREWLQEEGVEVSNSLITKGDQFATKGKITVYLATGNSGKGILVFSDEIRRDVRRTIRLLEALNVQVVMLTGDSRSTAKRIAKEAGVSVWRSDLTPADKAKEVQLLQAHGHTVALLVSDPQDKEVFSKADVVISMTEEASDSDIIITSGDSAYIPQLLTLARRTAKSARLGLALAFVCSLLAIALSHASLFYLGDLRFLPLLSILPMLLGAIAMGLTPWRIKSFSFTPHTLDY</sequence>
<dbReference type="Pfam" id="PF00702">
    <property type="entry name" value="Hydrolase"/>
    <property type="match status" value="1"/>
</dbReference>
<reference evidence="12 13" key="1">
    <citation type="submission" date="2023-04" db="EMBL/GenBank/DDBJ databases">
        <title>Genome Sequence of Selenomonas sputigena ATCC 33150.</title>
        <authorList>
            <person name="Miller D.P."/>
            <person name="Anvari S."/>
            <person name="Polson S.W."/>
            <person name="Macdonald M."/>
            <person name="Mcdowell J.V."/>
        </authorList>
    </citation>
    <scope>NUCLEOTIDE SEQUENCE [LARGE SCALE GENOMIC DNA]</scope>
    <source>
        <strain evidence="12 13">ATCC 33150</strain>
    </source>
</reference>
<keyword evidence="4" id="KW-0813">Transport</keyword>
<dbReference type="Gene3D" id="3.40.50.1000">
    <property type="entry name" value="HAD superfamily/HAD-like"/>
    <property type="match status" value="1"/>
</dbReference>
<dbReference type="InterPro" id="IPR001757">
    <property type="entry name" value="P_typ_ATPase"/>
</dbReference>
<evidence type="ECO:0000256" key="2">
    <source>
        <dbReference type="ARBA" id="ARBA00012517"/>
    </source>
</evidence>
<evidence type="ECO:0000313" key="13">
    <source>
        <dbReference type="Proteomes" id="UP001559623"/>
    </source>
</evidence>
<feature type="transmembrane region" description="Helical" evidence="11">
    <location>
        <begin position="595"/>
        <end position="617"/>
    </location>
</feature>
<dbReference type="SUPFAM" id="SSF56784">
    <property type="entry name" value="HAD-like"/>
    <property type="match status" value="1"/>
</dbReference>
<feature type="compositionally biased region" description="Basic and acidic residues" evidence="10">
    <location>
        <begin position="159"/>
        <end position="224"/>
    </location>
</feature>
<keyword evidence="5" id="KW-1278">Translocase</keyword>
<proteinExistence type="predicted"/>
<feature type="transmembrane region" description="Helical" evidence="11">
    <location>
        <begin position="101"/>
        <end position="122"/>
    </location>
</feature>
<dbReference type="NCBIfam" id="TIGR01494">
    <property type="entry name" value="ATPase_P-type"/>
    <property type="match status" value="1"/>
</dbReference>
<evidence type="ECO:0000256" key="10">
    <source>
        <dbReference type="SAM" id="MobiDB-lite"/>
    </source>
</evidence>
<organism evidence="12 13">
    <name type="scientific">Selenomonas sputigena</name>
    <dbReference type="NCBI Taxonomy" id="69823"/>
    <lineage>
        <taxon>Bacteria</taxon>
        <taxon>Bacillati</taxon>
        <taxon>Bacillota</taxon>
        <taxon>Negativicutes</taxon>
        <taxon>Selenomonadales</taxon>
        <taxon>Selenomonadaceae</taxon>
        <taxon>Selenomonas</taxon>
    </lineage>
</organism>
<dbReference type="Gene3D" id="3.40.1110.10">
    <property type="entry name" value="Calcium-transporting ATPase, cytoplasmic domain N"/>
    <property type="match status" value="1"/>
</dbReference>
<feature type="transmembrane region" description="Helical" evidence="11">
    <location>
        <begin position="259"/>
        <end position="279"/>
    </location>
</feature>
<protein>
    <recommendedName>
        <fullName evidence="2">P-type Cu(+) transporter</fullName>
        <ecNumber evidence="2">7.2.2.8</ecNumber>
    </recommendedName>
</protein>
<dbReference type="EC" id="7.2.2.8" evidence="2"/>
<accession>A0ABV3X304</accession>
<evidence type="ECO:0000256" key="8">
    <source>
        <dbReference type="ARBA" id="ARBA00023136"/>
    </source>
</evidence>
<dbReference type="PANTHER" id="PTHR43520">
    <property type="entry name" value="ATP7, ISOFORM B"/>
    <property type="match status" value="1"/>
</dbReference>
<dbReference type="InterPro" id="IPR036412">
    <property type="entry name" value="HAD-like_sf"/>
</dbReference>
<feature type="region of interest" description="Disordered" evidence="10">
    <location>
        <begin position="159"/>
        <end position="242"/>
    </location>
</feature>
<name>A0ABV3X304_9FIRM</name>
<feature type="transmembrane region" description="Helical" evidence="11">
    <location>
        <begin position="23"/>
        <end position="50"/>
    </location>
</feature>
<keyword evidence="6 11" id="KW-1133">Transmembrane helix</keyword>
<evidence type="ECO:0000256" key="5">
    <source>
        <dbReference type="ARBA" id="ARBA00022967"/>
    </source>
</evidence>
<dbReference type="PANTHER" id="PTHR43520:SF8">
    <property type="entry name" value="P-TYPE CU(+) TRANSPORTER"/>
    <property type="match status" value="1"/>
</dbReference>
<dbReference type="RefSeq" id="WP_368846289.1">
    <property type="nucleotide sequence ID" value="NZ_CP194411.1"/>
</dbReference>
<comment type="catalytic activity">
    <reaction evidence="9">
        <text>Cu(+)(in) + ATP + H2O = Cu(+)(out) + ADP + phosphate + H(+)</text>
        <dbReference type="Rhea" id="RHEA:25792"/>
        <dbReference type="ChEBI" id="CHEBI:15377"/>
        <dbReference type="ChEBI" id="CHEBI:15378"/>
        <dbReference type="ChEBI" id="CHEBI:30616"/>
        <dbReference type="ChEBI" id="CHEBI:43474"/>
        <dbReference type="ChEBI" id="CHEBI:49552"/>
        <dbReference type="ChEBI" id="CHEBI:456216"/>
        <dbReference type="EC" id="7.2.2.8"/>
    </reaction>
</comment>
<keyword evidence="7" id="KW-0186">Copper</keyword>
<evidence type="ECO:0000256" key="9">
    <source>
        <dbReference type="ARBA" id="ARBA00049289"/>
    </source>
</evidence>
<dbReference type="Proteomes" id="UP001559623">
    <property type="component" value="Unassembled WGS sequence"/>
</dbReference>
<comment type="subcellular location">
    <subcellularLocation>
        <location evidence="1">Membrane</location>
    </subcellularLocation>
</comment>
<evidence type="ECO:0000256" key="4">
    <source>
        <dbReference type="ARBA" id="ARBA00022796"/>
    </source>
</evidence>
<evidence type="ECO:0000256" key="1">
    <source>
        <dbReference type="ARBA" id="ARBA00004370"/>
    </source>
</evidence>
<comment type="caution">
    <text evidence="12">The sequence shown here is derived from an EMBL/GenBank/DDBJ whole genome shotgun (WGS) entry which is preliminary data.</text>
</comment>
<evidence type="ECO:0000256" key="3">
    <source>
        <dbReference type="ARBA" id="ARBA00022692"/>
    </source>
</evidence>
<feature type="compositionally biased region" description="Basic and acidic residues" evidence="10">
    <location>
        <begin position="233"/>
        <end position="242"/>
    </location>
</feature>
<gene>
    <name evidence="12" type="ORF">QCO44_02700</name>
</gene>